<evidence type="ECO:0000313" key="2">
    <source>
        <dbReference type="Proteomes" id="UP001172687"/>
    </source>
</evidence>
<evidence type="ECO:0008006" key="3">
    <source>
        <dbReference type="Google" id="ProtNLM"/>
    </source>
</evidence>
<protein>
    <recommendedName>
        <fullName evidence="3">Transcriptional regulator</fullName>
    </recommendedName>
</protein>
<gene>
    <name evidence="1" type="ORF">QYF68_26430</name>
</gene>
<dbReference type="EMBL" id="JAUHTC010000091">
    <property type="protein sequence ID" value="MDN4521331.1"/>
    <property type="molecule type" value="Genomic_DNA"/>
</dbReference>
<dbReference type="RefSeq" id="WP_301161728.1">
    <property type="nucleotide sequence ID" value="NZ_JAUHTC010000091.1"/>
</dbReference>
<accession>A0ABT8HKP9</accession>
<evidence type="ECO:0000313" key="1">
    <source>
        <dbReference type="EMBL" id="MDN4521331.1"/>
    </source>
</evidence>
<dbReference type="Proteomes" id="UP001172687">
    <property type="component" value="Unassembled WGS sequence"/>
</dbReference>
<sequence length="84" mass="9650">MTPNPRKYVNQWVYPLVFIPVEKMVVVRYLGVNEVAARTGLSPNTIKSYSSIPGRMPQPDAMIGRVKGWTPETIDRWMERRATT</sequence>
<proteinExistence type="predicted"/>
<comment type="caution">
    <text evidence="1">The sequence shown here is derived from an EMBL/GenBank/DDBJ whole genome shotgun (WGS) entry which is preliminary data.</text>
</comment>
<dbReference type="SUPFAM" id="SSF46955">
    <property type="entry name" value="Putative DNA-binding domain"/>
    <property type="match status" value="1"/>
</dbReference>
<name>A0ABT8HKP9_MYCAO</name>
<reference evidence="1" key="1">
    <citation type="submission" date="2023-07" db="EMBL/GenBank/DDBJ databases">
        <title>Degradation of tert-butanol by M. austroafricanum TBA100.</title>
        <authorList>
            <person name="Helbich S."/>
            <person name="Vainshtein Y."/>
        </authorList>
    </citation>
    <scope>NUCLEOTIDE SEQUENCE</scope>
    <source>
        <strain evidence="1">TBA100</strain>
    </source>
</reference>
<dbReference type="InterPro" id="IPR009061">
    <property type="entry name" value="DNA-bd_dom_put_sf"/>
</dbReference>
<keyword evidence="2" id="KW-1185">Reference proteome</keyword>
<organism evidence="1 2">
    <name type="scientific">Mycolicibacterium austroafricanum</name>
    <name type="common">Mycobacterium austroafricanum</name>
    <dbReference type="NCBI Taxonomy" id="39687"/>
    <lineage>
        <taxon>Bacteria</taxon>
        <taxon>Bacillati</taxon>
        <taxon>Actinomycetota</taxon>
        <taxon>Actinomycetes</taxon>
        <taxon>Mycobacteriales</taxon>
        <taxon>Mycobacteriaceae</taxon>
        <taxon>Mycolicibacterium</taxon>
    </lineage>
</organism>